<dbReference type="AlphaFoldDB" id="A0AAD0WDH2"/>
<dbReference type="CDD" id="cd00761">
    <property type="entry name" value="Glyco_tranf_GTA_type"/>
    <property type="match status" value="1"/>
</dbReference>
<dbReference type="InterPro" id="IPR001173">
    <property type="entry name" value="Glyco_trans_2-like"/>
</dbReference>
<dbReference type="GO" id="GO:0016758">
    <property type="term" value="F:hexosyltransferase activity"/>
    <property type="evidence" value="ECO:0007669"/>
    <property type="project" value="UniProtKB-ARBA"/>
</dbReference>
<evidence type="ECO:0000313" key="3">
    <source>
        <dbReference type="Proteomes" id="UP000264605"/>
    </source>
</evidence>
<dbReference type="PANTHER" id="PTHR22916">
    <property type="entry name" value="GLYCOSYLTRANSFERASE"/>
    <property type="match status" value="1"/>
</dbReference>
<name>A0AAD0WDH2_9GAMM</name>
<dbReference type="SUPFAM" id="SSF53448">
    <property type="entry name" value="Nucleotide-diphospho-sugar transferases"/>
    <property type="match status" value="1"/>
</dbReference>
<reference evidence="2 3" key="1">
    <citation type="submission" date="2018-08" db="EMBL/GenBank/DDBJ databases">
        <title>Draft genome sequence of Pseudoalteromonas donghaensis HJ51.</title>
        <authorList>
            <person name="Oh J."/>
            <person name="Roh D."/>
        </authorList>
    </citation>
    <scope>NUCLEOTIDE SEQUENCE [LARGE SCALE GENOMIC DNA]</scope>
    <source>
        <strain evidence="2 3">HJ51</strain>
    </source>
</reference>
<dbReference type="Pfam" id="PF00535">
    <property type="entry name" value="Glycos_transf_2"/>
    <property type="match status" value="1"/>
</dbReference>
<dbReference type="Proteomes" id="UP000264605">
    <property type="component" value="Chromosome"/>
</dbReference>
<protein>
    <submittedName>
        <fullName evidence="2">Glycosyltransferase family 2 protein</fullName>
    </submittedName>
</protein>
<dbReference type="InterPro" id="IPR029044">
    <property type="entry name" value="Nucleotide-diphossugar_trans"/>
</dbReference>
<dbReference type="Gene3D" id="3.90.550.10">
    <property type="entry name" value="Spore Coat Polysaccharide Biosynthesis Protein SpsA, Chain A"/>
    <property type="match status" value="1"/>
</dbReference>
<gene>
    <name evidence="2" type="ORF">D0907_14845</name>
</gene>
<proteinExistence type="predicted"/>
<sequence length="245" mass="27645">MSLVSIIMPAFNAEKTIENSIRSIQNQSYTNWELLVTDDSSTDSTAKIVQELASNDKRIKYTLNKGASGAWSARNNSIKVAQGEYIAFLDSDDTWLPNKLKAQIEAMNIHNVNASHSAYYRVNESGDVLNIKKIKSRVTLKDMLKQNCIGNLTGIYNAKLLGKFYQQHIGHEDYAMWLNIIEKTDSIGIEEPVANYLVATNSLSSNKFKAAMWHFKILKSSNKVGPLSVWYYFLCYVVNAVESRV</sequence>
<evidence type="ECO:0000313" key="2">
    <source>
        <dbReference type="EMBL" id="AXV66474.1"/>
    </source>
</evidence>
<evidence type="ECO:0000259" key="1">
    <source>
        <dbReference type="Pfam" id="PF00535"/>
    </source>
</evidence>
<feature type="domain" description="Glycosyltransferase 2-like" evidence="1">
    <location>
        <begin position="5"/>
        <end position="132"/>
    </location>
</feature>
<dbReference type="EMBL" id="CP032090">
    <property type="protein sequence ID" value="AXV66474.1"/>
    <property type="molecule type" value="Genomic_DNA"/>
</dbReference>
<dbReference type="PANTHER" id="PTHR22916:SF3">
    <property type="entry name" value="UDP-GLCNAC:BETAGAL BETA-1,3-N-ACETYLGLUCOSAMINYLTRANSFERASE-LIKE PROTEIN 1"/>
    <property type="match status" value="1"/>
</dbReference>
<dbReference type="KEGG" id="pdj:D0907_14845"/>
<organism evidence="2 3">
    <name type="scientific">Pseudoalteromonas lipolytica</name>
    <dbReference type="NCBI Taxonomy" id="570156"/>
    <lineage>
        <taxon>Bacteria</taxon>
        <taxon>Pseudomonadati</taxon>
        <taxon>Pseudomonadota</taxon>
        <taxon>Gammaproteobacteria</taxon>
        <taxon>Alteromonadales</taxon>
        <taxon>Pseudoalteromonadaceae</taxon>
        <taxon>Pseudoalteromonas</taxon>
    </lineage>
</organism>
<accession>A0AAD0WDH2</accession>